<evidence type="ECO:0000313" key="4">
    <source>
        <dbReference type="Proteomes" id="UP000694580"/>
    </source>
</evidence>
<dbReference type="InterPro" id="IPR001357">
    <property type="entry name" value="BRCT_dom"/>
</dbReference>
<feature type="compositionally biased region" description="Basic and acidic residues" evidence="1">
    <location>
        <begin position="284"/>
        <end position="299"/>
    </location>
</feature>
<reference evidence="3" key="2">
    <citation type="submission" date="2025-08" db="UniProtKB">
        <authorList>
            <consortium name="Ensembl"/>
        </authorList>
    </citation>
    <scope>IDENTIFICATION</scope>
</reference>
<protein>
    <recommendedName>
        <fullName evidence="2">BRCT domain-containing protein</fullName>
    </recommendedName>
</protein>
<feature type="domain" description="BRCT" evidence="2">
    <location>
        <begin position="1"/>
        <end position="59"/>
    </location>
</feature>
<feature type="compositionally biased region" description="Basic and acidic residues" evidence="1">
    <location>
        <begin position="327"/>
        <end position="340"/>
    </location>
</feature>
<feature type="region of interest" description="Disordered" evidence="1">
    <location>
        <begin position="281"/>
        <end position="385"/>
    </location>
</feature>
<dbReference type="InterPro" id="IPR022047">
    <property type="entry name" value="Microcephalin-like"/>
</dbReference>
<feature type="compositionally biased region" description="Polar residues" evidence="1">
    <location>
        <begin position="166"/>
        <end position="182"/>
    </location>
</feature>
<reference evidence="3 4" key="1">
    <citation type="submission" date="2020-06" db="EMBL/GenBank/DDBJ databases">
        <authorList>
            <consortium name="Wellcome Sanger Institute Data Sharing"/>
        </authorList>
    </citation>
    <scope>NUCLEOTIDE SEQUENCE [LARGE SCALE GENOMIC DNA]</scope>
</reference>
<feature type="compositionally biased region" description="Basic and acidic residues" evidence="1">
    <location>
        <begin position="310"/>
        <end position="320"/>
    </location>
</feature>
<feature type="domain" description="BRCT" evidence="2">
    <location>
        <begin position="610"/>
        <end position="679"/>
    </location>
</feature>
<dbReference type="PANTHER" id="PTHR14625">
    <property type="entry name" value="MICROCEPHALIN"/>
    <property type="match status" value="1"/>
</dbReference>
<dbReference type="CDD" id="cd17736">
    <property type="entry name" value="BRCT_microcephalin_rpt2"/>
    <property type="match status" value="1"/>
</dbReference>
<feature type="compositionally biased region" description="Polar residues" evidence="1">
    <location>
        <begin position="150"/>
        <end position="159"/>
    </location>
</feature>
<evidence type="ECO:0000259" key="2">
    <source>
        <dbReference type="PROSITE" id="PS50172"/>
    </source>
</evidence>
<dbReference type="SUPFAM" id="SSF52113">
    <property type="entry name" value="BRCT domain"/>
    <property type="match status" value="3"/>
</dbReference>
<dbReference type="SMART" id="SM00292">
    <property type="entry name" value="BRCT"/>
    <property type="match status" value="2"/>
</dbReference>
<dbReference type="Pfam" id="PF00533">
    <property type="entry name" value="BRCT"/>
    <property type="match status" value="1"/>
</dbReference>
<dbReference type="CDD" id="cd17716">
    <property type="entry name" value="BRCT_microcephalin_rpt1"/>
    <property type="match status" value="1"/>
</dbReference>
<dbReference type="Gene3D" id="3.40.50.10190">
    <property type="entry name" value="BRCT domain"/>
    <property type="match status" value="3"/>
</dbReference>
<feature type="region of interest" description="Disordered" evidence="1">
    <location>
        <begin position="138"/>
        <end position="239"/>
    </location>
</feature>
<dbReference type="Ensembl" id="ENSDCDT00010058728.1">
    <property type="protein sequence ID" value="ENSDCDP00010048391.1"/>
    <property type="gene ID" value="ENSDCDG00010029169.1"/>
</dbReference>
<feature type="compositionally biased region" description="Basic and acidic residues" evidence="1">
    <location>
        <begin position="138"/>
        <end position="149"/>
    </location>
</feature>
<dbReference type="PANTHER" id="PTHR14625:SF3">
    <property type="entry name" value="MICROCEPHALIN"/>
    <property type="match status" value="1"/>
</dbReference>
<accession>A0AAY4DV87</accession>
<dbReference type="GO" id="GO:0000278">
    <property type="term" value="P:mitotic cell cycle"/>
    <property type="evidence" value="ECO:0007669"/>
    <property type="project" value="TreeGrafter"/>
</dbReference>
<feature type="compositionally biased region" description="Basic and acidic residues" evidence="1">
    <location>
        <begin position="460"/>
        <end position="469"/>
    </location>
</feature>
<dbReference type="GeneTree" id="ENSGT00390000018842"/>
<dbReference type="PROSITE" id="PS50172">
    <property type="entry name" value="BRCT"/>
    <property type="match status" value="3"/>
</dbReference>
<reference evidence="3" key="3">
    <citation type="submission" date="2025-09" db="UniProtKB">
        <authorList>
            <consortium name="Ensembl"/>
        </authorList>
    </citation>
    <scope>IDENTIFICATION</scope>
</reference>
<dbReference type="Proteomes" id="UP000694580">
    <property type="component" value="Chromosome 8"/>
</dbReference>
<proteinExistence type="predicted"/>
<feature type="compositionally biased region" description="Polar residues" evidence="1">
    <location>
        <begin position="210"/>
        <end position="219"/>
    </location>
</feature>
<feature type="region of interest" description="Disordered" evidence="1">
    <location>
        <begin position="421"/>
        <end position="469"/>
    </location>
</feature>
<feature type="domain" description="BRCT" evidence="2">
    <location>
        <begin position="509"/>
        <end position="589"/>
    </location>
</feature>
<evidence type="ECO:0000313" key="3">
    <source>
        <dbReference type="Ensembl" id="ENSDCDP00010048391.1"/>
    </source>
</evidence>
<dbReference type="Pfam" id="PF12738">
    <property type="entry name" value="PTCB-BRCT"/>
    <property type="match status" value="1"/>
</dbReference>
<sequence>MGAEVSKTFSRRVTHVVFKHGHQSTWSKAQKMGVKVVSVHWVDRCKEDKQHVDEALYPAVHYQSKDSVFNKRTHRCMQPRDAPVRTPENDKRLKKKLDKMIEGLVPSSPIVSGLSPLIIDEENGIVYSPSWKSSETMAERLKEMREQRENLSPTASQIENPDLTDDTSPQPSLDGSVSTFQQKLEEESDRPGLTVVHSCPPSDQFKGEEQNSASGSVAEQNVGVDQPKTPRRARRSTSMSKTADCSDFVPFRPNDDVFACSSVKPGGVKRQSSLTSFFLNSSSTDRKSESEILTRERTKAPRRMSRRSLPKPEVKMKLPDDVQPVEAKSKTSEAVKKVKPDTLCPILPPSGGDWDVSRGSSSRQKSRKQSRTASNGSSISPACLGDDGEFEDYFSPINKPGRRRTVVLDVASEPFELNLNPLKRKRSKTDMKEQKNPCSAAEALAGNGSSEDLLLRPRSSKSEPEFERHLTSGENLICAADGASDGSSEMFRCQDDARKDRNEKTKRTLVMTSMPTEKQETVLQVVRSLGGFAVADSVCESTTHVVTGSPRRTLNVLLGIARGCWILSFEWILWCLEHRQWIPEEPYELSDHFPAAPICRLQQHLSAGEHQQDLFRGLPVMYVTPQSQPPAHSLEELIKLCGGAVSRTVRQAGICIGEHKGRKAEGTVCLSEQWVLGKM</sequence>
<dbReference type="InterPro" id="IPR036420">
    <property type="entry name" value="BRCT_dom_sf"/>
</dbReference>
<name>A0AAY4DV87_9TELE</name>
<evidence type="ECO:0000256" key="1">
    <source>
        <dbReference type="SAM" id="MobiDB-lite"/>
    </source>
</evidence>
<dbReference type="CDD" id="cd17751">
    <property type="entry name" value="BRCT_microcephalin_rpt3"/>
    <property type="match status" value="1"/>
</dbReference>
<dbReference type="AlphaFoldDB" id="A0AAY4DV87"/>
<organism evidence="3 4">
    <name type="scientific">Denticeps clupeoides</name>
    <name type="common">denticle herring</name>
    <dbReference type="NCBI Taxonomy" id="299321"/>
    <lineage>
        <taxon>Eukaryota</taxon>
        <taxon>Metazoa</taxon>
        <taxon>Chordata</taxon>
        <taxon>Craniata</taxon>
        <taxon>Vertebrata</taxon>
        <taxon>Euteleostomi</taxon>
        <taxon>Actinopterygii</taxon>
        <taxon>Neopterygii</taxon>
        <taxon>Teleostei</taxon>
        <taxon>Clupei</taxon>
        <taxon>Clupeiformes</taxon>
        <taxon>Denticipitoidei</taxon>
        <taxon>Denticipitidae</taxon>
        <taxon>Denticeps</taxon>
    </lineage>
</organism>
<dbReference type="FunFam" id="3.40.50.10190:FF:000047">
    <property type="entry name" value="Microcephalin"/>
    <property type="match status" value="1"/>
</dbReference>
<feature type="compositionally biased region" description="Basic residues" evidence="1">
    <location>
        <begin position="300"/>
        <end position="309"/>
    </location>
</feature>
<keyword evidence="4" id="KW-1185">Reference proteome</keyword>
<gene>
    <name evidence="3" type="primary">MCPH1</name>
</gene>